<dbReference type="eggNOG" id="COG1476">
    <property type="taxonomic scope" value="Bacteria"/>
</dbReference>
<dbReference type="Pfam" id="PF01381">
    <property type="entry name" value="HTH_3"/>
    <property type="match status" value="1"/>
</dbReference>
<proteinExistence type="predicted"/>
<protein>
    <submittedName>
        <fullName evidence="2">Putative Transcriptional regulator ModE</fullName>
    </submittedName>
</protein>
<dbReference type="STRING" id="330214.NIDE3156"/>
<dbReference type="InterPro" id="IPR010982">
    <property type="entry name" value="Lambda_DNA-bd_dom_sf"/>
</dbReference>
<dbReference type="EMBL" id="FP929003">
    <property type="protein sequence ID" value="CBK42850.1"/>
    <property type="molecule type" value="Genomic_DNA"/>
</dbReference>
<dbReference type="KEGG" id="nde:NIDE3156"/>
<sequence>MTEVKYSVIFRAVMKKTPAAEQSIPVENLLAHIRQAKGLSRIELASQAAITRQAVHAIETNQYLPTTAVALRLADALGCRVEDLFRLLPHEDIVEGQWSDSVTVQKTPQEAVRVKVARVGARYIVRPVVDLGEVLNYAVPADGLLVPSRGVRTGVAVSPRRVQVRLLRDRRVIEQEIAVAGCDPSVFLAGDYLRRHQDSCTVVGWNLGSTAAIEALKRGEVHIAGVHVVDAQSGESNLPYLRRHLKGNDYLVVTFAVWEEGLLAAVGNPKSVRGVEDFVRPEIRFINREPGAGTRLLLDQKLIAAGIAPGTVAGYTTIARSHFQVARSIAEGHADVGLGVRAAAQLFGLEFLPLQQARYDLVIPRVHINDHPSIESFLNILVSRPFRTEIDALGGYDMSQTGTVHALRP</sequence>
<dbReference type="HOGENOM" id="CLU_041548_0_0_0"/>
<evidence type="ECO:0000313" key="2">
    <source>
        <dbReference type="EMBL" id="CBK42850.1"/>
    </source>
</evidence>
<evidence type="ECO:0000313" key="3">
    <source>
        <dbReference type="Proteomes" id="UP000001660"/>
    </source>
</evidence>
<dbReference type="AlphaFoldDB" id="D8PHW3"/>
<dbReference type="GO" id="GO:0003677">
    <property type="term" value="F:DNA binding"/>
    <property type="evidence" value="ECO:0007669"/>
    <property type="project" value="InterPro"/>
</dbReference>
<evidence type="ECO:0000259" key="1">
    <source>
        <dbReference type="PROSITE" id="PS50943"/>
    </source>
</evidence>
<dbReference type="SUPFAM" id="SSF53850">
    <property type="entry name" value="Periplasmic binding protein-like II"/>
    <property type="match status" value="1"/>
</dbReference>
<dbReference type="PANTHER" id="PTHR38431:SF1">
    <property type="entry name" value="BLL2305 PROTEIN"/>
    <property type="match status" value="1"/>
</dbReference>
<feature type="domain" description="HTH cro/C1-type" evidence="1">
    <location>
        <begin position="30"/>
        <end position="84"/>
    </location>
</feature>
<dbReference type="Gene3D" id="1.10.260.40">
    <property type="entry name" value="lambda repressor-like DNA-binding domains"/>
    <property type="match status" value="1"/>
</dbReference>
<dbReference type="SMART" id="SM00530">
    <property type="entry name" value="HTH_XRE"/>
    <property type="match status" value="1"/>
</dbReference>
<gene>
    <name evidence="2" type="ORF">NIDE3156</name>
</gene>
<dbReference type="Pfam" id="PF12727">
    <property type="entry name" value="PBP_like"/>
    <property type="match status" value="1"/>
</dbReference>
<dbReference type="Proteomes" id="UP000001660">
    <property type="component" value="Chromosome"/>
</dbReference>
<dbReference type="InterPro" id="IPR024370">
    <property type="entry name" value="PBP_domain"/>
</dbReference>
<dbReference type="CDD" id="cd00093">
    <property type="entry name" value="HTH_XRE"/>
    <property type="match status" value="1"/>
</dbReference>
<dbReference type="PANTHER" id="PTHR38431">
    <property type="entry name" value="BLL2305 PROTEIN"/>
    <property type="match status" value="1"/>
</dbReference>
<dbReference type="eggNOG" id="COG1910">
    <property type="taxonomic scope" value="Bacteria"/>
</dbReference>
<keyword evidence="3" id="KW-1185">Reference proteome</keyword>
<name>D8PHW3_9BACT</name>
<dbReference type="InterPro" id="IPR001387">
    <property type="entry name" value="Cro/C1-type_HTH"/>
</dbReference>
<reference evidence="2 3" key="1">
    <citation type="journal article" date="2010" name="Proc. Natl. Acad. Sci. U.S.A.">
        <title>A Nitrospira metagenome illuminates the physiology and evolution of globally important nitrite-oxidizing bacteria.</title>
        <authorList>
            <person name="Lucker S."/>
            <person name="Wagner M."/>
            <person name="Maixner F."/>
            <person name="Pelletier E."/>
            <person name="Koch H."/>
            <person name="Vacherie B."/>
            <person name="Rattei T."/>
            <person name="Sinninghe Damste J."/>
            <person name="Spieck E."/>
            <person name="Le Paslier D."/>
            <person name="Daims H."/>
        </authorList>
    </citation>
    <scope>NUCLEOTIDE SEQUENCE [LARGE SCALE GENOMIC DNA]</scope>
</reference>
<dbReference type="SUPFAM" id="SSF47413">
    <property type="entry name" value="lambda repressor-like DNA-binding domains"/>
    <property type="match status" value="1"/>
</dbReference>
<accession>D8PHW3</accession>
<organism evidence="2 3">
    <name type="scientific">Nitrospira defluvii</name>
    <dbReference type="NCBI Taxonomy" id="330214"/>
    <lineage>
        <taxon>Bacteria</taxon>
        <taxon>Pseudomonadati</taxon>
        <taxon>Nitrospirota</taxon>
        <taxon>Nitrospiria</taxon>
        <taxon>Nitrospirales</taxon>
        <taxon>Nitrospiraceae</taxon>
        <taxon>Nitrospira</taxon>
    </lineage>
</organism>
<dbReference type="PROSITE" id="PS50943">
    <property type="entry name" value="HTH_CROC1"/>
    <property type="match status" value="1"/>
</dbReference>